<dbReference type="EMBL" id="MU070248">
    <property type="protein sequence ID" value="KAF5828782.1"/>
    <property type="molecule type" value="Genomic_DNA"/>
</dbReference>
<accession>A0ABQ7G2F2</accession>
<sequence>MWLEMHRNCPFGNAPKDLTRDCKCNSKVIAFLGFLVTLYPAYCKQGLIQIRQELLLLTKHQWNMVRLHWHVEDGLGAFVSQNGMFINPDNGVTHATAEIELAGQTILLEACFSLPPNYLRDGSTRDVGVVLAHGSQAATWKGKTMTQLATALAAAGYLTVRYYCPGKEQRRLRIFEKTLDAAATSPFARGVSRWVIGGIGSGGRVAANVGSKCRLNNIAAYAFLGYPLMEPHNVFKGPTAPDSINHLTKINAPILFVQPDRDHLGSAEGVVNVLDRMPSWDVRMVEMQGCDGAFRSPDAPHPLPETRTKLANTMLEFLSCLQDFRLPTCTSLPRIKSMPTPPQHHEAERCWKAAQEQRMRIIKQQLRQEVQMQIERDKQQHKG</sequence>
<comment type="caution">
    <text evidence="2">The sequence shown here is derived from an EMBL/GenBank/DDBJ whole genome shotgun (WGS) entry which is preliminary data.</text>
</comment>
<proteinExistence type="predicted"/>
<dbReference type="Gene3D" id="3.40.50.1820">
    <property type="entry name" value="alpha/beta hydrolase"/>
    <property type="match status" value="1"/>
</dbReference>
<dbReference type="InterPro" id="IPR046879">
    <property type="entry name" value="KANL3/Tex30_Abhydrolase"/>
</dbReference>
<evidence type="ECO:0000313" key="3">
    <source>
        <dbReference type="Proteomes" id="UP000815325"/>
    </source>
</evidence>
<reference evidence="2" key="1">
    <citation type="submission" date="2017-08" db="EMBL/GenBank/DDBJ databases">
        <authorList>
            <person name="Polle J.E."/>
            <person name="Barry K."/>
            <person name="Cushman J."/>
            <person name="Schmutz J."/>
            <person name="Tran D."/>
            <person name="Hathwaick L.T."/>
            <person name="Yim W.C."/>
            <person name="Jenkins J."/>
            <person name="Mckie-Krisberg Z.M."/>
            <person name="Prochnik S."/>
            <person name="Lindquist E."/>
            <person name="Dockter R.B."/>
            <person name="Adam C."/>
            <person name="Molina H."/>
            <person name="Bunkerborg J."/>
            <person name="Jin E."/>
            <person name="Buchheim M."/>
            <person name="Magnuson J."/>
        </authorList>
    </citation>
    <scope>NUCLEOTIDE SEQUENCE</scope>
    <source>
        <strain evidence="2">CCAP 19/18</strain>
    </source>
</reference>
<evidence type="ECO:0000313" key="2">
    <source>
        <dbReference type="EMBL" id="KAF5828782.1"/>
    </source>
</evidence>
<evidence type="ECO:0000259" key="1">
    <source>
        <dbReference type="Pfam" id="PF20408"/>
    </source>
</evidence>
<feature type="domain" description="KANL3/Tex30 alpha/beta hydrolase-like" evidence="1">
    <location>
        <begin position="128"/>
        <end position="276"/>
    </location>
</feature>
<dbReference type="Proteomes" id="UP000815325">
    <property type="component" value="Unassembled WGS sequence"/>
</dbReference>
<name>A0ABQ7G2F2_DUNSA</name>
<dbReference type="Pfam" id="PF20408">
    <property type="entry name" value="Abhydrolase_11"/>
    <property type="match status" value="1"/>
</dbReference>
<dbReference type="SUPFAM" id="SSF53474">
    <property type="entry name" value="alpha/beta-Hydrolases"/>
    <property type="match status" value="1"/>
</dbReference>
<protein>
    <recommendedName>
        <fullName evidence="1">KANL3/Tex30 alpha/beta hydrolase-like domain-containing protein</fullName>
    </recommendedName>
</protein>
<dbReference type="InterPro" id="IPR029058">
    <property type="entry name" value="AB_hydrolase_fold"/>
</dbReference>
<organism evidence="2 3">
    <name type="scientific">Dunaliella salina</name>
    <name type="common">Green alga</name>
    <name type="synonym">Protococcus salinus</name>
    <dbReference type="NCBI Taxonomy" id="3046"/>
    <lineage>
        <taxon>Eukaryota</taxon>
        <taxon>Viridiplantae</taxon>
        <taxon>Chlorophyta</taxon>
        <taxon>core chlorophytes</taxon>
        <taxon>Chlorophyceae</taxon>
        <taxon>CS clade</taxon>
        <taxon>Chlamydomonadales</taxon>
        <taxon>Dunaliellaceae</taxon>
        <taxon>Dunaliella</taxon>
    </lineage>
</organism>
<keyword evidence="3" id="KW-1185">Reference proteome</keyword>
<gene>
    <name evidence="2" type="ORF">DUNSADRAFT_17099</name>
</gene>